<keyword evidence="11" id="KW-0969">Cilium</keyword>
<evidence type="ECO:0000256" key="3">
    <source>
        <dbReference type="ARBA" id="ARBA00022490"/>
    </source>
</evidence>
<evidence type="ECO:0000313" key="11">
    <source>
        <dbReference type="EMBL" id="GBP64566.1"/>
    </source>
</evidence>
<dbReference type="STRING" id="151549.A0A4C1XKY6"/>
<evidence type="ECO:0000256" key="10">
    <source>
        <dbReference type="SAM" id="MobiDB-lite"/>
    </source>
</evidence>
<feature type="coiled-coil region" evidence="9">
    <location>
        <begin position="128"/>
        <end position="183"/>
    </location>
</feature>
<evidence type="ECO:0000313" key="12">
    <source>
        <dbReference type="Proteomes" id="UP000299102"/>
    </source>
</evidence>
<evidence type="ECO:0000256" key="5">
    <source>
        <dbReference type="ARBA" id="ARBA00022737"/>
    </source>
</evidence>
<evidence type="ECO:0000256" key="9">
    <source>
        <dbReference type="SAM" id="Coils"/>
    </source>
</evidence>
<organism evidence="11 12">
    <name type="scientific">Eumeta variegata</name>
    <name type="common">Bagworm moth</name>
    <name type="synonym">Eumeta japonica</name>
    <dbReference type="NCBI Taxonomy" id="151549"/>
    <lineage>
        <taxon>Eukaryota</taxon>
        <taxon>Metazoa</taxon>
        <taxon>Ecdysozoa</taxon>
        <taxon>Arthropoda</taxon>
        <taxon>Hexapoda</taxon>
        <taxon>Insecta</taxon>
        <taxon>Pterygota</taxon>
        <taxon>Neoptera</taxon>
        <taxon>Endopterygota</taxon>
        <taxon>Lepidoptera</taxon>
        <taxon>Glossata</taxon>
        <taxon>Ditrysia</taxon>
        <taxon>Tineoidea</taxon>
        <taxon>Psychidae</taxon>
        <taxon>Oiketicinae</taxon>
        <taxon>Eumeta</taxon>
    </lineage>
</organism>
<keyword evidence="6 9" id="KW-0175">Coiled coil</keyword>
<dbReference type="PANTHER" id="PTHR14885:SF3">
    <property type="entry name" value="CILIA- AND FLAGELLA-ASSOCIATED PROTEIN 44"/>
    <property type="match status" value="1"/>
</dbReference>
<keyword evidence="4" id="KW-0853">WD repeat</keyword>
<evidence type="ECO:0000256" key="2">
    <source>
        <dbReference type="ARBA" id="ARBA00004245"/>
    </source>
</evidence>
<dbReference type="AlphaFoldDB" id="A0A4C1XKY6"/>
<gene>
    <name evidence="11" type="primary">CFAP44</name>
    <name evidence="11" type="ORF">EVAR_89612_1</name>
</gene>
<feature type="region of interest" description="Disordered" evidence="10">
    <location>
        <begin position="67"/>
        <end position="106"/>
    </location>
</feature>
<evidence type="ECO:0000256" key="8">
    <source>
        <dbReference type="ARBA" id="ARBA00023273"/>
    </source>
</evidence>
<dbReference type="EMBL" id="BGZK01000901">
    <property type="protein sequence ID" value="GBP64566.1"/>
    <property type="molecule type" value="Genomic_DNA"/>
</dbReference>
<protein>
    <submittedName>
        <fullName evidence="11">Cilia-and flagella-associated protein 44</fullName>
    </submittedName>
</protein>
<reference evidence="11 12" key="1">
    <citation type="journal article" date="2019" name="Commun. Biol.">
        <title>The bagworm genome reveals a unique fibroin gene that provides high tensile strength.</title>
        <authorList>
            <person name="Kono N."/>
            <person name="Nakamura H."/>
            <person name="Ohtoshi R."/>
            <person name="Tomita M."/>
            <person name="Numata K."/>
            <person name="Arakawa K."/>
        </authorList>
    </citation>
    <scope>NUCLEOTIDE SEQUENCE [LARGE SCALE GENOMIC DNA]</scope>
</reference>
<evidence type="ECO:0000256" key="1">
    <source>
        <dbReference type="ARBA" id="ARBA00004138"/>
    </source>
</evidence>
<comment type="subcellular location">
    <subcellularLocation>
        <location evidence="1">Cell projection</location>
        <location evidence="1">Cilium</location>
    </subcellularLocation>
    <subcellularLocation>
        <location evidence="2">Cytoplasm</location>
        <location evidence="2">Cytoskeleton</location>
    </subcellularLocation>
</comment>
<feature type="coiled-coil region" evidence="9">
    <location>
        <begin position="8"/>
        <end position="42"/>
    </location>
</feature>
<keyword evidence="3" id="KW-0963">Cytoplasm</keyword>
<keyword evidence="11" id="KW-0282">Flagellum</keyword>
<dbReference type="GO" id="GO:0005929">
    <property type="term" value="C:cilium"/>
    <property type="evidence" value="ECO:0007669"/>
    <property type="project" value="UniProtKB-SubCell"/>
</dbReference>
<keyword evidence="5" id="KW-0677">Repeat</keyword>
<proteinExistence type="predicted"/>
<sequence length="549" mass="63735">MTIISSQIEAIDRQVTNFENRISEHEEEKIRLDDECLDLQQQFKHLVRDNKFADFLRRIFKKKYRPPRIREEDESSESESSSSSSADEDVETASDSGDIGPVRLDPDVCPEGCDRDLYDRTFVLRNARQKREQEIMEQNTLIENLLRDIEHHIRLKQKMTGKLEKKRNELREFMLEKQSCMNEVEQVVVLQYSQIRARAVVGCTGPQGLSQTVVFPEAILSRLRKRVLEIMDEIKEQKMRYRINRTHLHRMNIDLRAMDAEAGRVRAEMREVLTHKLGKPRRVDKTLDELLRLMARQFKLASFDTVPQLTAQLREWKVVVANNSTSQLLHQHSTNACGDCRKKHSEAEKKYLSTLQSHSERVRLAAAIQGNVIPRKHFKEPDNLVGGYSLDQYNRDVVRLRIIRAKQREDIRVRTYAFHIELLEIDVITKRFNHRRRGSPTKVLHEEIGKMKLKQPLGQPSSSPVSAPSGTERSRVEMYQTTRKTDREKEKYFPTTPLSSALQIVQGVNVMALLTDALDSMRTSRDEAPKLLQEMSAFLPDLVSGLIQN</sequence>
<dbReference type="PANTHER" id="PTHR14885">
    <property type="entry name" value="CILIA- AND FLAGELLA-ASSOCIATED PROTEIN 43-RELATED"/>
    <property type="match status" value="1"/>
</dbReference>
<evidence type="ECO:0000256" key="7">
    <source>
        <dbReference type="ARBA" id="ARBA00023212"/>
    </source>
</evidence>
<keyword evidence="8" id="KW-0966">Cell projection</keyword>
<evidence type="ECO:0000256" key="4">
    <source>
        <dbReference type="ARBA" id="ARBA00022574"/>
    </source>
</evidence>
<accession>A0A4C1XKY6</accession>
<name>A0A4C1XKY6_EUMVA</name>
<dbReference type="OrthoDB" id="1935234at2759"/>
<feature type="compositionally biased region" description="Polar residues" evidence="10">
    <location>
        <begin position="458"/>
        <end position="471"/>
    </location>
</feature>
<keyword evidence="12" id="KW-1185">Reference proteome</keyword>
<dbReference type="Proteomes" id="UP000299102">
    <property type="component" value="Unassembled WGS sequence"/>
</dbReference>
<evidence type="ECO:0000256" key="6">
    <source>
        <dbReference type="ARBA" id="ARBA00023054"/>
    </source>
</evidence>
<comment type="caution">
    <text evidence="11">The sequence shown here is derived from an EMBL/GenBank/DDBJ whole genome shotgun (WGS) entry which is preliminary data.</text>
</comment>
<feature type="region of interest" description="Disordered" evidence="10">
    <location>
        <begin position="454"/>
        <end position="491"/>
    </location>
</feature>
<dbReference type="GO" id="GO:0005856">
    <property type="term" value="C:cytoskeleton"/>
    <property type="evidence" value="ECO:0007669"/>
    <property type="project" value="UniProtKB-SubCell"/>
</dbReference>
<keyword evidence="7" id="KW-0206">Cytoskeleton</keyword>